<dbReference type="PANTHER" id="PTHR47055">
    <property type="entry name" value="DDE_TNP_1_7 DOMAIN-CONTAINING PROTEIN"/>
    <property type="match status" value="1"/>
</dbReference>
<gene>
    <name evidence="3" type="ORF">FSCOSCO3_A034990</name>
</gene>
<feature type="compositionally biased region" description="Low complexity" evidence="1">
    <location>
        <begin position="12"/>
        <end position="28"/>
    </location>
</feature>
<evidence type="ECO:0000313" key="4">
    <source>
        <dbReference type="Proteomes" id="UP001314229"/>
    </source>
</evidence>
<dbReference type="EMBL" id="CAWUFR010000172">
    <property type="protein sequence ID" value="CAK6971137.1"/>
    <property type="molecule type" value="Genomic_DNA"/>
</dbReference>
<keyword evidence="4" id="KW-1185">Reference proteome</keyword>
<dbReference type="InterPro" id="IPR052638">
    <property type="entry name" value="PiggyBac_TE-derived"/>
</dbReference>
<evidence type="ECO:0000259" key="2">
    <source>
        <dbReference type="Pfam" id="PF13843"/>
    </source>
</evidence>
<evidence type="ECO:0000313" key="3">
    <source>
        <dbReference type="EMBL" id="CAK6971137.1"/>
    </source>
</evidence>
<organism evidence="3 4">
    <name type="scientific">Scomber scombrus</name>
    <name type="common">Atlantic mackerel</name>
    <name type="synonym">Scomber vernalis</name>
    <dbReference type="NCBI Taxonomy" id="13677"/>
    <lineage>
        <taxon>Eukaryota</taxon>
        <taxon>Metazoa</taxon>
        <taxon>Chordata</taxon>
        <taxon>Craniata</taxon>
        <taxon>Vertebrata</taxon>
        <taxon>Euteleostomi</taxon>
        <taxon>Actinopterygii</taxon>
        <taxon>Neopterygii</taxon>
        <taxon>Teleostei</taxon>
        <taxon>Neoteleostei</taxon>
        <taxon>Acanthomorphata</taxon>
        <taxon>Pelagiaria</taxon>
        <taxon>Scombriformes</taxon>
        <taxon>Scombridae</taxon>
        <taxon>Scomber</taxon>
    </lineage>
</organism>
<feature type="domain" description="PiggyBac transposable element-derived protein" evidence="2">
    <location>
        <begin position="56"/>
        <end position="119"/>
    </location>
</feature>
<dbReference type="Proteomes" id="UP001314229">
    <property type="component" value="Unassembled WGS sequence"/>
</dbReference>
<dbReference type="PANTHER" id="PTHR47055:SF3">
    <property type="entry name" value="PHORBOL-ESTER_DAG-TYPE DOMAIN-CONTAINING PROTEIN"/>
    <property type="match status" value="1"/>
</dbReference>
<accession>A0AAV1PGN8</accession>
<feature type="compositionally biased region" description="Basic and acidic residues" evidence="1">
    <location>
        <begin position="36"/>
        <end position="51"/>
    </location>
</feature>
<protein>
    <recommendedName>
        <fullName evidence="2">PiggyBac transposable element-derived protein domain-containing protein</fullName>
    </recommendedName>
</protein>
<comment type="caution">
    <text evidence="3">The sequence shown here is derived from an EMBL/GenBank/DDBJ whole genome shotgun (WGS) entry which is preliminary data.</text>
</comment>
<dbReference type="AlphaFoldDB" id="A0AAV1PGN8"/>
<feature type="region of interest" description="Disordered" evidence="1">
    <location>
        <begin position="1"/>
        <end position="51"/>
    </location>
</feature>
<reference evidence="3 4" key="1">
    <citation type="submission" date="2024-01" db="EMBL/GenBank/DDBJ databases">
        <authorList>
            <person name="Alioto T."/>
            <person name="Alioto T."/>
            <person name="Gomez Garrido J."/>
        </authorList>
    </citation>
    <scope>NUCLEOTIDE SEQUENCE [LARGE SCALE GENOMIC DNA]</scope>
</reference>
<sequence>MRNGCQYRQVQGSSSDSEGEESGNVAEGVEAEEGVEAIKPEEPPPLRAQGEKAKENMHFVDNYSLDPENDDRFAKVRPVLDALKKTFRSTLDPEEFRSVDEMMIPYKGRLTINQYMYPKNPSPGE</sequence>
<name>A0AAV1PGN8_SCOSC</name>
<dbReference type="Pfam" id="PF13843">
    <property type="entry name" value="DDE_Tnp_1_7"/>
    <property type="match status" value="1"/>
</dbReference>
<dbReference type="GO" id="GO:0043565">
    <property type="term" value="F:sequence-specific DNA binding"/>
    <property type="evidence" value="ECO:0007669"/>
    <property type="project" value="TreeGrafter"/>
</dbReference>
<feature type="compositionally biased region" description="Polar residues" evidence="1">
    <location>
        <begin position="1"/>
        <end position="11"/>
    </location>
</feature>
<dbReference type="InterPro" id="IPR029526">
    <property type="entry name" value="PGBD"/>
</dbReference>
<evidence type="ECO:0000256" key="1">
    <source>
        <dbReference type="SAM" id="MobiDB-lite"/>
    </source>
</evidence>
<proteinExistence type="predicted"/>